<evidence type="ECO:0000256" key="1">
    <source>
        <dbReference type="ARBA" id="ARBA00006568"/>
    </source>
</evidence>
<keyword evidence="2" id="KW-0430">Lectin</keyword>
<dbReference type="InterPro" id="IPR001229">
    <property type="entry name" value="Jacalin-like_lectin_dom"/>
</dbReference>
<dbReference type="CDD" id="cd09612">
    <property type="entry name" value="Jacalin"/>
    <property type="match status" value="1"/>
</dbReference>
<dbReference type="SMART" id="SM00915">
    <property type="entry name" value="Jacalin"/>
    <property type="match status" value="1"/>
</dbReference>
<dbReference type="Gene3D" id="2.100.10.30">
    <property type="entry name" value="Jacalin-like lectin domain"/>
    <property type="match status" value="1"/>
</dbReference>
<dbReference type="GO" id="GO:0030246">
    <property type="term" value="F:carbohydrate binding"/>
    <property type="evidence" value="ECO:0007669"/>
    <property type="project" value="UniProtKB-KW"/>
</dbReference>
<evidence type="ECO:0000313" key="4">
    <source>
        <dbReference type="EMBL" id="CAH1439232.1"/>
    </source>
</evidence>
<dbReference type="InterPro" id="IPR036404">
    <property type="entry name" value="Jacalin-like_lectin_dom_sf"/>
</dbReference>
<dbReference type="AlphaFoldDB" id="A0AAU9NN05"/>
<organism evidence="4 5">
    <name type="scientific">Lactuca virosa</name>
    <dbReference type="NCBI Taxonomy" id="75947"/>
    <lineage>
        <taxon>Eukaryota</taxon>
        <taxon>Viridiplantae</taxon>
        <taxon>Streptophyta</taxon>
        <taxon>Embryophyta</taxon>
        <taxon>Tracheophyta</taxon>
        <taxon>Spermatophyta</taxon>
        <taxon>Magnoliopsida</taxon>
        <taxon>eudicotyledons</taxon>
        <taxon>Gunneridae</taxon>
        <taxon>Pentapetalae</taxon>
        <taxon>asterids</taxon>
        <taxon>campanulids</taxon>
        <taxon>Asterales</taxon>
        <taxon>Asteraceae</taxon>
        <taxon>Cichorioideae</taxon>
        <taxon>Cichorieae</taxon>
        <taxon>Lactucinae</taxon>
        <taxon>Lactuca</taxon>
    </lineage>
</organism>
<evidence type="ECO:0000256" key="2">
    <source>
        <dbReference type="ARBA" id="ARBA00022734"/>
    </source>
</evidence>
<gene>
    <name evidence="4" type="ORF">LVIROSA_LOCUS25442</name>
</gene>
<keyword evidence="5" id="KW-1185">Reference proteome</keyword>
<dbReference type="EMBL" id="CAKMRJ010004582">
    <property type="protein sequence ID" value="CAH1439232.1"/>
    <property type="molecule type" value="Genomic_DNA"/>
</dbReference>
<evidence type="ECO:0000313" key="5">
    <source>
        <dbReference type="Proteomes" id="UP001157418"/>
    </source>
</evidence>
<dbReference type="PANTHER" id="PTHR46506">
    <property type="entry name" value="OS05G0143600 PROTEIN"/>
    <property type="match status" value="1"/>
</dbReference>
<dbReference type="PROSITE" id="PS51752">
    <property type="entry name" value="JACALIN_LECTIN"/>
    <property type="match status" value="1"/>
</dbReference>
<evidence type="ECO:0000259" key="3">
    <source>
        <dbReference type="PROSITE" id="PS51752"/>
    </source>
</evidence>
<dbReference type="Proteomes" id="UP001157418">
    <property type="component" value="Unassembled WGS sequence"/>
</dbReference>
<dbReference type="InterPro" id="IPR033734">
    <property type="entry name" value="Jacalin-like_lectin_dom_plant"/>
</dbReference>
<protein>
    <recommendedName>
        <fullName evidence="3">Jacalin-type lectin domain-containing protein</fullName>
    </recommendedName>
</protein>
<comment type="caution">
    <text evidence="4">The sequence shown here is derived from an EMBL/GenBank/DDBJ whole genome shotgun (WGS) entry which is preliminary data.</text>
</comment>
<feature type="domain" description="Jacalin-type lectin" evidence="3">
    <location>
        <begin position="7"/>
        <end position="147"/>
    </location>
</feature>
<dbReference type="SUPFAM" id="SSF51101">
    <property type="entry name" value="Mannose-binding lectins"/>
    <property type="match status" value="1"/>
</dbReference>
<reference evidence="4 5" key="1">
    <citation type="submission" date="2022-01" db="EMBL/GenBank/DDBJ databases">
        <authorList>
            <person name="Xiong W."/>
            <person name="Schranz E."/>
        </authorList>
    </citation>
    <scope>NUCLEOTIDE SEQUENCE [LARGE SCALE GENOMIC DNA]</scope>
</reference>
<sequence>MATATTDIVIGPWGGEGGDTPWIFKPEGRIVDISIRSGEAVDSISFNYTDKEGLEDNSEIYGGDGGLLHAFALSEGENIIGISGTIGKVSNNTVITSLSFKTDIESYGPYGMEEGATFSVPVIKGRIVGFHGKHGALLDSIGVILSPAE</sequence>
<proteinExistence type="inferred from homology"/>
<dbReference type="Pfam" id="PF01419">
    <property type="entry name" value="Jacalin"/>
    <property type="match status" value="1"/>
</dbReference>
<accession>A0AAU9NN05</accession>
<name>A0AAU9NN05_9ASTR</name>
<comment type="similarity">
    <text evidence="1">Belongs to the jacalin lectin family.</text>
</comment>